<organism evidence="1 2">
    <name type="scientific">Streptomyces indiaensis</name>
    <dbReference type="NCBI Taxonomy" id="284033"/>
    <lineage>
        <taxon>Bacteria</taxon>
        <taxon>Bacillati</taxon>
        <taxon>Actinomycetota</taxon>
        <taxon>Actinomycetes</taxon>
        <taxon>Kitasatosporales</taxon>
        <taxon>Streptomycetaceae</taxon>
        <taxon>Streptomyces</taxon>
    </lineage>
</organism>
<sequence length="400" mass="42810">MTTTLKITWDAASARRAERQFLARPAAVGTPVAEVVGAMLGAHAQVLSAAELSVGMRADGVTRADVRAALWDDRSLVKTYGPRGTVHLLPARELPLFSAALTAVPTGPSPFPPGVRLTEEQTDQVVAAIGEALDGRCLTVDELSEEVVARTGPWAGERVMPAFQDLWPRWRQVMHRAGWAGTLCFGPNRGRRVTYTRPVRGDEGAAAGAGTVAGAVPEVAAGGPSAAFVRRYLYAYGPATAQHFARWLAAPTGWATALFGELAADGLVEEVDFEGTPAWVAAGDTDFSSDPVRGVRLLPYFDAYVIAGQPRERLFPGKAYQRALGGCQAGNYPVLLVDGVVAGVWHQRRRGRRTTVTVEPLVRLTARRHRELGEQVERVGEVLEATPELVVGEVTVGPHA</sequence>
<name>A0ABP5QW74_9ACTN</name>
<reference evidence="2" key="1">
    <citation type="journal article" date="2019" name="Int. J. Syst. Evol. Microbiol.">
        <title>The Global Catalogue of Microorganisms (GCM) 10K type strain sequencing project: providing services to taxonomists for standard genome sequencing and annotation.</title>
        <authorList>
            <consortium name="The Broad Institute Genomics Platform"/>
            <consortium name="The Broad Institute Genome Sequencing Center for Infectious Disease"/>
            <person name="Wu L."/>
            <person name="Ma J."/>
        </authorList>
    </citation>
    <scope>NUCLEOTIDE SEQUENCE [LARGE SCALE GENOMIC DNA]</scope>
    <source>
        <strain evidence="2">JCM 3053</strain>
    </source>
</reference>
<dbReference type="PANTHER" id="PTHR38479:SF2">
    <property type="entry name" value="WINGED HELIX DNA-BINDING DOMAIN-CONTAINING PROTEIN"/>
    <property type="match status" value="1"/>
</dbReference>
<dbReference type="GO" id="GO:0003677">
    <property type="term" value="F:DNA binding"/>
    <property type="evidence" value="ECO:0007669"/>
    <property type="project" value="UniProtKB-KW"/>
</dbReference>
<gene>
    <name evidence="1" type="ORF">GCM10010104_44910</name>
</gene>
<keyword evidence="1" id="KW-0238">DNA-binding</keyword>
<proteinExistence type="predicted"/>
<dbReference type="RefSeq" id="WP_234846696.1">
    <property type="nucleotide sequence ID" value="NZ_BAAART010000094.1"/>
</dbReference>
<dbReference type="PANTHER" id="PTHR38479">
    <property type="entry name" value="LMO0824 PROTEIN"/>
    <property type="match status" value="1"/>
</dbReference>
<protein>
    <submittedName>
        <fullName evidence="1">Winged helix DNA-binding domain-containing protein</fullName>
    </submittedName>
</protein>
<comment type="caution">
    <text evidence="1">The sequence shown here is derived from an EMBL/GenBank/DDBJ whole genome shotgun (WGS) entry which is preliminary data.</text>
</comment>
<dbReference type="Pfam" id="PF06224">
    <property type="entry name" value="AlkZ-like"/>
    <property type="match status" value="1"/>
</dbReference>
<accession>A0ABP5QW74</accession>
<keyword evidence="2" id="KW-1185">Reference proteome</keyword>
<dbReference type="InterPro" id="IPR009351">
    <property type="entry name" value="AlkZ-like"/>
</dbReference>
<dbReference type="Proteomes" id="UP001501474">
    <property type="component" value="Unassembled WGS sequence"/>
</dbReference>
<evidence type="ECO:0000313" key="2">
    <source>
        <dbReference type="Proteomes" id="UP001501474"/>
    </source>
</evidence>
<dbReference type="EMBL" id="BAAART010000094">
    <property type="protein sequence ID" value="GAA2243771.1"/>
    <property type="molecule type" value="Genomic_DNA"/>
</dbReference>
<evidence type="ECO:0000313" key="1">
    <source>
        <dbReference type="EMBL" id="GAA2243771.1"/>
    </source>
</evidence>